<dbReference type="Proteomes" id="UP000034846">
    <property type="component" value="Unassembled WGS sequence"/>
</dbReference>
<name>A0A0G2AC94_9BACT</name>
<dbReference type="CDD" id="cd03673">
    <property type="entry name" value="NUDIX_Ap6A_hydrolase"/>
    <property type="match status" value="1"/>
</dbReference>
<dbReference type="GO" id="GO:0004081">
    <property type="term" value="F:bis(5'-nucleosyl)-tetraphosphatase (asymmetrical) activity"/>
    <property type="evidence" value="ECO:0007669"/>
    <property type="project" value="TreeGrafter"/>
</dbReference>
<evidence type="ECO:0000256" key="2">
    <source>
        <dbReference type="SAM" id="MobiDB-lite"/>
    </source>
</evidence>
<dbReference type="EMBL" id="LCRD01000025">
    <property type="protein sequence ID" value="KKW30044.1"/>
    <property type="molecule type" value="Genomic_DNA"/>
</dbReference>
<evidence type="ECO:0000259" key="3">
    <source>
        <dbReference type="PROSITE" id="PS51462"/>
    </source>
</evidence>
<dbReference type="InterPro" id="IPR000086">
    <property type="entry name" value="NUDIX_hydrolase_dom"/>
</dbReference>
<accession>A0A0G2AC94</accession>
<comment type="caution">
    <text evidence="4">The sequence shown here is derived from an EMBL/GenBank/DDBJ whole genome shotgun (WGS) entry which is preliminary data.</text>
</comment>
<keyword evidence="1" id="KW-0378">Hydrolase</keyword>
<evidence type="ECO:0000313" key="4">
    <source>
        <dbReference type="EMBL" id="KKW30044.1"/>
    </source>
</evidence>
<protein>
    <recommendedName>
        <fullName evidence="3">Nudix hydrolase domain-containing protein</fullName>
    </recommendedName>
</protein>
<sequence length="186" mass="20877">MPGKIPNSMRRSISSRRASGAKERHRTEVSSGGLVFRNTPRGVQFAMVKDSYGKWAFPKGHVRKGESLRDCAIREINEEMGLVGLRHLARLSTIDIWFRDRFVHKGKLVHKYIHYFLFEAPENAVLQKPKPVAQGETIRAVAWVPADELLGRSSYRDMIGIIKKALRLCKSSSLTTSGRSGAKVSS</sequence>
<dbReference type="Pfam" id="PF00293">
    <property type="entry name" value="NUDIX"/>
    <property type="match status" value="1"/>
</dbReference>
<dbReference type="Gene3D" id="3.90.79.10">
    <property type="entry name" value="Nucleoside Triphosphate Pyrophosphohydrolase"/>
    <property type="match status" value="1"/>
</dbReference>
<evidence type="ECO:0000256" key="1">
    <source>
        <dbReference type="ARBA" id="ARBA00022801"/>
    </source>
</evidence>
<dbReference type="PROSITE" id="PS51462">
    <property type="entry name" value="NUDIX"/>
    <property type="match status" value="1"/>
</dbReference>
<dbReference type="PANTHER" id="PTHR21340">
    <property type="entry name" value="DIADENOSINE 5,5-P1,P4-TETRAPHOSPHATE PYROPHOSPHOHYDROLASE MUTT"/>
    <property type="match status" value="1"/>
</dbReference>
<dbReference type="InterPro" id="IPR015797">
    <property type="entry name" value="NUDIX_hydrolase-like_dom_sf"/>
</dbReference>
<dbReference type="PANTHER" id="PTHR21340:SF0">
    <property type="entry name" value="BIS(5'-NUCLEOSYL)-TETRAPHOSPHATASE [ASYMMETRICAL]"/>
    <property type="match status" value="1"/>
</dbReference>
<organism evidence="4 5">
    <name type="scientific">Candidatus Uhrbacteria bacterium GW2011_GWD2_52_7</name>
    <dbReference type="NCBI Taxonomy" id="1618989"/>
    <lineage>
        <taxon>Bacteria</taxon>
        <taxon>Candidatus Uhriibacteriota</taxon>
    </lineage>
</organism>
<dbReference type="PROSITE" id="PS00893">
    <property type="entry name" value="NUDIX_BOX"/>
    <property type="match status" value="1"/>
</dbReference>
<dbReference type="GO" id="GO:0006167">
    <property type="term" value="P:AMP biosynthetic process"/>
    <property type="evidence" value="ECO:0007669"/>
    <property type="project" value="TreeGrafter"/>
</dbReference>
<dbReference type="AlphaFoldDB" id="A0A0G2AC94"/>
<dbReference type="GO" id="GO:0006754">
    <property type="term" value="P:ATP biosynthetic process"/>
    <property type="evidence" value="ECO:0007669"/>
    <property type="project" value="TreeGrafter"/>
</dbReference>
<gene>
    <name evidence="4" type="ORF">UY72_C0025G0020</name>
</gene>
<proteinExistence type="predicted"/>
<dbReference type="InterPro" id="IPR051325">
    <property type="entry name" value="Nudix_hydrolase_domain"/>
</dbReference>
<evidence type="ECO:0000313" key="5">
    <source>
        <dbReference type="Proteomes" id="UP000034846"/>
    </source>
</evidence>
<feature type="region of interest" description="Disordered" evidence="2">
    <location>
        <begin position="1"/>
        <end position="33"/>
    </location>
</feature>
<reference evidence="4 5" key="1">
    <citation type="journal article" date="2015" name="Nature">
        <title>rRNA introns, odd ribosomes, and small enigmatic genomes across a large radiation of phyla.</title>
        <authorList>
            <person name="Brown C.T."/>
            <person name="Hug L.A."/>
            <person name="Thomas B.C."/>
            <person name="Sharon I."/>
            <person name="Castelle C.J."/>
            <person name="Singh A."/>
            <person name="Wilkins M.J."/>
            <person name="Williams K.H."/>
            <person name="Banfield J.F."/>
        </authorList>
    </citation>
    <scope>NUCLEOTIDE SEQUENCE [LARGE SCALE GENOMIC DNA]</scope>
</reference>
<dbReference type="SUPFAM" id="SSF55811">
    <property type="entry name" value="Nudix"/>
    <property type="match status" value="1"/>
</dbReference>
<feature type="compositionally biased region" description="Low complexity" evidence="2">
    <location>
        <begin position="8"/>
        <end position="18"/>
    </location>
</feature>
<feature type="domain" description="Nudix hydrolase" evidence="3">
    <location>
        <begin position="26"/>
        <end position="170"/>
    </location>
</feature>
<dbReference type="InterPro" id="IPR020084">
    <property type="entry name" value="NUDIX_hydrolase_CS"/>
</dbReference>